<reference evidence="1 2" key="1">
    <citation type="journal article" date="2007" name="J. Bacteriol.">
        <title>Genome-wide transcriptional changes in Streptococcus gordonii in response to competence signaling peptide.</title>
        <authorList>
            <person name="Vickerman M.M."/>
            <person name="Iobst S."/>
            <person name="Jesionowski A.M."/>
            <person name="Gill S.R."/>
        </authorList>
    </citation>
    <scope>NUCLEOTIDE SEQUENCE [LARGE SCALE GENOMIC DNA]</scope>
    <source>
        <strain evidence="2">Challis / ATCC 35105 / BCRC 15272 / CH1 / DL1 / V288</strain>
    </source>
</reference>
<dbReference type="STRING" id="467705.SGO_0723"/>
<evidence type="ECO:0000313" key="1">
    <source>
        <dbReference type="EMBL" id="ABV09882.1"/>
    </source>
</evidence>
<accession>A8AW64</accession>
<dbReference type="AlphaFoldDB" id="A8AW64"/>
<organism evidence="1 2">
    <name type="scientific">Streptococcus gordonii (strain Challis / ATCC 35105 / BCRC 15272 / CH1 / DL1 / V288)</name>
    <dbReference type="NCBI Taxonomy" id="467705"/>
    <lineage>
        <taxon>Bacteria</taxon>
        <taxon>Bacillati</taxon>
        <taxon>Bacillota</taxon>
        <taxon>Bacilli</taxon>
        <taxon>Lactobacillales</taxon>
        <taxon>Streptococcaceae</taxon>
        <taxon>Streptococcus</taxon>
    </lineage>
</organism>
<name>A8AW64_STRGC</name>
<keyword evidence="2" id="KW-1185">Reference proteome</keyword>
<sequence>MWYSVYQLIYKGETDEKESFQMACYSHDASYTLSFPSRPSLYGLYHWEEFDD</sequence>
<gene>
    <name evidence="1" type="ordered locus">SGO_0723</name>
</gene>
<dbReference type="EMBL" id="CP000725">
    <property type="protein sequence ID" value="ABV09882.1"/>
    <property type="molecule type" value="Genomic_DNA"/>
</dbReference>
<proteinExistence type="predicted"/>
<dbReference type="HOGENOM" id="CLU_3085196_0_0_9"/>
<evidence type="ECO:0000313" key="2">
    <source>
        <dbReference type="Proteomes" id="UP000001131"/>
    </source>
</evidence>
<dbReference type="KEGG" id="sgo:SGO_0723"/>
<protein>
    <submittedName>
        <fullName evidence="1">Uncharacterized protein</fullName>
    </submittedName>
</protein>
<dbReference type="Proteomes" id="UP000001131">
    <property type="component" value="Chromosome"/>
</dbReference>